<keyword evidence="5" id="KW-1185">Reference proteome</keyword>
<dbReference type="Gene3D" id="3.30.9.10">
    <property type="entry name" value="D-Amino Acid Oxidase, subunit A, domain 2"/>
    <property type="match status" value="1"/>
</dbReference>
<dbReference type="Pfam" id="PF01494">
    <property type="entry name" value="FAD_binding_3"/>
    <property type="match status" value="1"/>
</dbReference>
<gene>
    <name evidence="4" type="ORF">GCM10022239_25850</name>
</gene>
<dbReference type="Proteomes" id="UP001501004">
    <property type="component" value="Unassembled WGS sequence"/>
</dbReference>
<comment type="caution">
    <text evidence="4">The sequence shown here is derived from an EMBL/GenBank/DDBJ whole genome shotgun (WGS) entry which is preliminary data.</text>
</comment>
<evidence type="ECO:0000313" key="5">
    <source>
        <dbReference type="Proteomes" id="UP001501004"/>
    </source>
</evidence>
<keyword evidence="1" id="KW-0285">Flavoprotein</keyword>
<sequence>MEREDDRVPTTTKLTTQVAIVGGGPAGQLLSHLLRLSGIDSVVLELRDRDYTIQRVRAGVLEHGAVELLREVGLGERLDREGQEHHGINLQFDGERHNVSFHDLIGRSVWVYGQQEVIKDLMQAHDAAGTPARYSVSDVRVEDILSDTPVVYFTQDGQDYELRGDFVVGSDGAHGVCRPTIPAEHKKTYRRDYPFGWLGILAHVRPSTEELIYSLHERGFAMHSMRSEKVSRLYLQVDPHDDIANWSDERIWSELDTRLGIPGWTLHHGEIFDKSITPMHSFVSDPMRYGRLFLAGDSAHIVPPTGAKGLNLAIADAAYLHEALTDWYRDGSETGLDEYSPRSLRRVWQIQHFSSWMTRMLHRFDESAEGGHPENVDYDYHVQLGQLRLLTSSERAMSHLAEVYTGLPMLTRQR</sequence>
<name>A0ABP7FVG1_9MICO</name>
<evidence type="ECO:0000256" key="1">
    <source>
        <dbReference type="ARBA" id="ARBA00022630"/>
    </source>
</evidence>
<dbReference type="PANTHER" id="PTHR43004:SF3">
    <property type="entry name" value="P-HYDROXYBENZOATE HYDROXYLASE"/>
    <property type="match status" value="1"/>
</dbReference>
<evidence type="ECO:0000259" key="3">
    <source>
        <dbReference type="Pfam" id="PF01494"/>
    </source>
</evidence>
<dbReference type="SUPFAM" id="SSF54373">
    <property type="entry name" value="FAD-linked reductases, C-terminal domain"/>
    <property type="match status" value="1"/>
</dbReference>
<dbReference type="InterPro" id="IPR036188">
    <property type="entry name" value="FAD/NAD-bd_sf"/>
</dbReference>
<dbReference type="PANTHER" id="PTHR43004">
    <property type="entry name" value="TRK SYSTEM POTASSIUM UPTAKE PROTEIN"/>
    <property type="match status" value="1"/>
</dbReference>
<reference evidence="5" key="1">
    <citation type="journal article" date="2019" name="Int. J. Syst. Evol. Microbiol.">
        <title>The Global Catalogue of Microorganisms (GCM) 10K type strain sequencing project: providing services to taxonomists for standard genome sequencing and annotation.</title>
        <authorList>
            <consortium name="The Broad Institute Genomics Platform"/>
            <consortium name="The Broad Institute Genome Sequencing Center for Infectious Disease"/>
            <person name="Wu L."/>
            <person name="Ma J."/>
        </authorList>
    </citation>
    <scope>NUCLEOTIDE SEQUENCE [LARGE SCALE GENOMIC DNA]</scope>
    <source>
        <strain evidence="5">JCM 16949</strain>
    </source>
</reference>
<protein>
    <submittedName>
        <fullName evidence="4">4-hydroxybenzoate 3-monooxygenase</fullName>
    </submittedName>
</protein>
<dbReference type="Gene3D" id="3.50.50.60">
    <property type="entry name" value="FAD/NAD(P)-binding domain"/>
    <property type="match status" value="1"/>
</dbReference>
<dbReference type="PRINTS" id="PR00420">
    <property type="entry name" value="RNGMNOXGNASE"/>
</dbReference>
<feature type="domain" description="FAD-binding" evidence="3">
    <location>
        <begin position="16"/>
        <end position="353"/>
    </location>
</feature>
<dbReference type="InterPro" id="IPR002938">
    <property type="entry name" value="FAD-bd"/>
</dbReference>
<dbReference type="SUPFAM" id="SSF51905">
    <property type="entry name" value="FAD/NAD(P)-binding domain"/>
    <property type="match status" value="1"/>
</dbReference>
<dbReference type="InterPro" id="IPR050641">
    <property type="entry name" value="RIFMO-like"/>
</dbReference>
<accession>A0ABP7FVG1</accession>
<organism evidence="4 5">
    <name type="scientific">Leifsonella bigeumensis</name>
    <dbReference type="NCBI Taxonomy" id="433643"/>
    <lineage>
        <taxon>Bacteria</taxon>
        <taxon>Bacillati</taxon>
        <taxon>Actinomycetota</taxon>
        <taxon>Actinomycetes</taxon>
        <taxon>Micrococcales</taxon>
        <taxon>Microbacteriaceae</taxon>
        <taxon>Leifsonella</taxon>
    </lineage>
</organism>
<dbReference type="NCBIfam" id="NF006091">
    <property type="entry name" value="PRK08243.1"/>
    <property type="match status" value="1"/>
</dbReference>
<proteinExistence type="predicted"/>
<evidence type="ECO:0000313" key="4">
    <source>
        <dbReference type="EMBL" id="GAA3749366.1"/>
    </source>
</evidence>
<evidence type="ECO:0000256" key="2">
    <source>
        <dbReference type="ARBA" id="ARBA00022827"/>
    </source>
</evidence>
<keyword evidence="2" id="KW-0274">FAD</keyword>
<dbReference type="EMBL" id="BAABAE010000004">
    <property type="protein sequence ID" value="GAA3749366.1"/>
    <property type="molecule type" value="Genomic_DNA"/>
</dbReference>